<keyword evidence="2" id="KW-1134">Transmembrane beta strand</keyword>
<dbReference type="Pfam" id="PF02321">
    <property type="entry name" value="OEP"/>
    <property type="match status" value="2"/>
</dbReference>
<dbReference type="AlphaFoldDB" id="A0A562K2K9"/>
<dbReference type="Gene3D" id="2.20.200.10">
    <property type="entry name" value="Outer membrane efflux proteins (OEP)"/>
    <property type="match status" value="1"/>
</dbReference>
<dbReference type="EMBL" id="VLKK01000031">
    <property type="protein sequence ID" value="TWH89455.1"/>
    <property type="molecule type" value="Genomic_DNA"/>
</dbReference>
<keyword evidence="2" id="KW-0472">Membrane</keyword>
<keyword evidence="2" id="KW-0449">Lipoprotein</keyword>
<keyword evidence="5" id="KW-1185">Reference proteome</keyword>
<evidence type="ECO:0000256" key="1">
    <source>
        <dbReference type="ARBA" id="ARBA00007613"/>
    </source>
</evidence>
<dbReference type="PANTHER" id="PTHR30203">
    <property type="entry name" value="OUTER MEMBRANE CATION EFFLUX PROTEIN"/>
    <property type="match status" value="1"/>
</dbReference>
<evidence type="ECO:0000256" key="2">
    <source>
        <dbReference type="RuleBase" id="RU362097"/>
    </source>
</evidence>
<dbReference type="InterPro" id="IPR010131">
    <property type="entry name" value="MdtP/NodT-like"/>
</dbReference>
<dbReference type="GO" id="GO:0005886">
    <property type="term" value="C:plasma membrane"/>
    <property type="evidence" value="ECO:0007669"/>
    <property type="project" value="UniProtKB-SubCell"/>
</dbReference>
<evidence type="ECO:0000313" key="4">
    <source>
        <dbReference type="EMBL" id="TWH89455.1"/>
    </source>
</evidence>
<comment type="similarity">
    <text evidence="1 2">Belongs to the outer membrane factor (OMF) (TC 1.B.17) family.</text>
</comment>
<dbReference type="GO" id="GO:0015562">
    <property type="term" value="F:efflux transmembrane transporter activity"/>
    <property type="evidence" value="ECO:0007669"/>
    <property type="project" value="InterPro"/>
</dbReference>
<name>A0A562K2K9_SPHWJ</name>
<sequence length="477" mass="50423">MRHALILAALLATTACSMDPKAVEQTLPVPPSWPIGDAYLRQSEATLPGITYRDIFRDSRLRGLIEQALANNRDLRVAAANIAAARAQYRIQRASQLPQIDLGGRAGYTDNGNNDAGTGGTGARASGGRASYSADVGVSGFELDLFGRLASLTRAEQNRYFATEAAARATRLTLVGDIADAWLTYAADASLLRIAQDTTASAERSVDLTRARLRGGIAPRTDLRQAEQVLATAQADLAEQRTALAQDVNALQLLVGAPIDPPLLPASIEEAAETIAELPAGLDSRILLRRPDVVQAEYALRAANAEIGAARAALFPTISLTGALGFASSALSSLFSGGAFNWSGSGNAAYPIFRAGAGRAGVALSEAQRDAALATYEGSIQAAFRDVADGLARRGTIDEQLRANELQARATADNYRLAEARYRGGVDGFLSSLDAQRSLYSAQRTLVFTRQIRASNLVTLYRALGGDMILALDTPTS</sequence>
<evidence type="ECO:0000256" key="3">
    <source>
        <dbReference type="SAM" id="MobiDB-lite"/>
    </source>
</evidence>
<dbReference type="InterPro" id="IPR003423">
    <property type="entry name" value="OMP_efflux"/>
</dbReference>
<keyword evidence="2" id="KW-0564">Palmitate</keyword>
<dbReference type="NCBIfam" id="TIGR01845">
    <property type="entry name" value="outer_NodT"/>
    <property type="match status" value="1"/>
</dbReference>
<feature type="signal peptide" evidence="2">
    <location>
        <begin position="1"/>
        <end position="17"/>
    </location>
</feature>
<feature type="region of interest" description="Disordered" evidence="3">
    <location>
        <begin position="105"/>
        <end position="128"/>
    </location>
</feature>
<feature type="chain" id="PRO_5022250029" evidence="2">
    <location>
        <begin position="18"/>
        <end position="477"/>
    </location>
</feature>
<gene>
    <name evidence="4" type="ORF">IQ35_03831</name>
</gene>
<proteinExistence type="inferred from homology"/>
<protein>
    <submittedName>
        <fullName evidence="4">Multidrug efflux system outer membrane protein</fullName>
    </submittedName>
</protein>
<dbReference type="SUPFAM" id="SSF56954">
    <property type="entry name" value="Outer membrane efflux proteins (OEP)"/>
    <property type="match status" value="1"/>
</dbReference>
<comment type="subcellular location">
    <subcellularLocation>
        <location evidence="2">Cell membrane</location>
        <topology evidence="2">Lipid-anchor</topology>
    </subcellularLocation>
</comment>
<organism evidence="4 5">
    <name type="scientific">Sphingobium wenxiniae (strain DSM 21828 / CGMCC 1.7748 / JZ-1)</name>
    <dbReference type="NCBI Taxonomy" id="595605"/>
    <lineage>
        <taxon>Bacteria</taxon>
        <taxon>Pseudomonadati</taxon>
        <taxon>Pseudomonadota</taxon>
        <taxon>Alphaproteobacteria</taxon>
        <taxon>Sphingomonadales</taxon>
        <taxon>Sphingomonadaceae</taxon>
        <taxon>Sphingobium</taxon>
    </lineage>
</organism>
<dbReference type="Proteomes" id="UP000316624">
    <property type="component" value="Unassembled WGS sequence"/>
</dbReference>
<dbReference type="Gene3D" id="1.20.1600.10">
    <property type="entry name" value="Outer membrane efflux proteins (OEP)"/>
    <property type="match status" value="1"/>
</dbReference>
<keyword evidence="2" id="KW-0812">Transmembrane</keyword>
<evidence type="ECO:0000313" key="5">
    <source>
        <dbReference type="Proteomes" id="UP000316624"/>
    </source>
</evidence>
<accession>A0A562K2K9</accession>
<dbReference type="PROSITE" id="PS51257">
    <property type="entry name" value="PROKAR_LIPOPROTEIN"/>
    <property type="match status" value="1"/>
</dbReference>
<keyword evidence="2" id="KW-0732">Signal</keyword>
<reference evidence="4 5" key="1">
    <citation type="journal article" date="2015" name="Stand. Genomic Sci.">
        <title>Genomic Encyclopedia of Bacterial and Archaeal Type Strains, Phase III: the genomes of soil and plant-associated and newly described type strains.</title>
        <authorList>
            <person name="Whitman W.B."/>
            <person name="Woyke T."/>
            <person name="Klenk H.P."/>
            <person name="Zhou Y."/>
            <person name="Lilburn T.G."/>
            <person name="Beck B.J."/>
            <person name="De Vos P."/>
            <person name="Vandamme P."/>
            <person name="Eisen J.A."/>
            <person name="Garrity G."/>
            <person name="Hugenholtz P."/>
            <person name="Kyrpides N.C."/>
        </authorList>
    </citation>
    <scope>NUCLEOTIDE SEQUENCE [LARGE SCALE GENOMIC DNA]</scope>
    <source>
        <strain evidence="4 5">CGMCC 1.7748</strain>
    </source>
</reference>
<comment type="caution">
    <text evidence="4">The sequence shown here is derived from an EMBL/GenBank/DDBJ whole genome shotgun (WGS) entry which is preliminary data.</text>
</comment>
<dbReference type="RefSeq" id="WP_021246888.1">
    <property type="nucleotide sequence ID" value="NZ_JACIIY010000037.1"/>
</dbReference>
<dbReference type="PANTHER" id="PTHR30203:SF32">
    <property type="entry name" value="CATION EFFLUX SYSTEM PROTEIN CUSC"/>
    <property type="match status" value="1"/>
</dbReference>
<feature type="compositionally biased region" description="Low complexity" evidence="3">
    <location>
        <begin position="107"/>
        <end position="116"/>
    </location>
</feature>